<dbReference type="InterPro" id="IPR017439">
    <property type="entry name" value="Amidohydrolase"/>
</dbReference>
<proteinExistence type="inferred from homology"/>
<dbReference type="InterPro" id="IPR036264">
    <property type="entry name" value="Bact_exopeptidase_dim_dom"/>
</dbReference>
<name>A0A166J3D2_9AGAM</name>
<dbReference type="PIRSF" id="PIRSF037226">
    <property type="entry name" value="Amidohydrolase_ACY1L2_prd"/>
    <property type="match status" value="1"/>
</dbReference>
<dbReference type="Gene3D" id="3.40.630.10">
    <property type="entry name" value="Zn peptidases"/>
    <property type="match status" value="1"/>
</dbReference>
<organism evidence="3 4">
    <name type="scientific">Athelia psychrophila</name>
    <dbReference type="NCBI Taxonomy" id="1759441"/>
    <lineage>
        <taxon>Eukaryota</taxon>
        <taxon>Fungi</taxon>
        <taxon>Dikarya</taxon>
        <taxon>Basidiomycota</taxon>
        <taxon>Agaricomycotina</taxon>
        <taxon>Agaricomycetes</taxon>
        <taxon>Agaricomycetidae</taxon>
        <taxon>Atheliales</taxon>
        <taxon>Atheliaceae</taxon>
        <taxon>Athelia</taxon>
    </lineage>
</organism>
<accession>A0A166J3D2</accession>
<dbReference type="FunFam" id="3.30.70.360:FF:000004">
    <property type="entry name" value="Peptidase M20 domain-containing protein 2"/>
    <property type="match status" value="1"/>
</dbReference>
<dbReference type="GO" id="GO:0016805">
    <property type="term" value="F:dipeptidase activity"/>
    <property type="evidence" value="ECO:0007669"/>
    <property type="project" value="InterPro"/>
</dbReference>
<dbReference type="InterPro" id="IPR002933">
    <property type="entry name" value="Peptidase_M20"/>
</dbReference>
<dbReference type="PANTHER" id="PTHR30575">
    <property type="entry name" value="PEPTIDASE M20"/>
    <property type="match status" value="1"/>
</dbReference>
<dbReference type="NCBIfam" id="TIGR01891">
    <property type="entry name" value="amidohydrolases"/>
    <property type="match status" value="1"/>
</dbReference>
<dbReference type="CDD" id="cd05672">
    <property type="entry name" value="M20_ACY1L2-like"/>
    <property type="match status" value="1"/>
</dbReference>
<keyword evidence="4" id="KW-1185">Reference proteome</keyword>
<dbReference type="SUPFAM" id="SSF53187">
    <property type="entry name" value="Zn-dependent exopeptidases"/>
    <property type="match status" value="1"/>
</dbReference>
<dbReference type="Gene3D" id="3.30.70.360">
    <property type="match status" value="1"/>
</dbReference>
<evidence type="ECO:0000313" key="3">
    <source>
        <dbReference type="EMBL" id="KZP20466.1"/>
    </source>
</evidence>
<evidence type="ECO:0000256" key="2">
    <source>
        <dbReference type="PIRNR" id="PIRNR037226"/>
    </source>
</evidence>
<dbReference type="PANTHER" id="PTHR30575:SF0">
    <property type="entry name" value="XAA-ARG DIPEPTIDASE"/>
    <property type="match status" value="1"/>
</dbReference>
<dbReference type="SUPFAM" id="SSF55031">
    <property type="entry name" value="Bacterial exopeptidase dimerisation domain"/>
    <property type="match status" value="1"/>
</dbReference>
<comment type="similarity">
    <text evidence="1 2">Belongs to the peptidase M20A family.</text>
</comment>
<gene>
    <name evidence="3" type="ORF">FIBSPDRAFT_534792</name>
</gene>
<dbReference type="STRING" id="436010.A0A166J3D2"/>
<dbReference type="OrthoDB" id="6119954at2759"/>
<dbReference type="InterPro" id="IPR052030">
    <property type="entry name" value="Peptidase_M20/M20A_hydrolases"/>
</dbReference>
<evidence type="ECO:0000256" key="1">
    <source>
        <dbReference type="ARBA" id="ARBA00006247"/>
    </source>
</evidence>
<dbReference type="AlphaFoldDB" id="A0A166J3D2"/>
<dbReference type="Pfam" id="PF01546">
    <property type="entry name" value="Peptidase_M20"/>
    <property type="match status" value="1"/>
</dbReference>
<dbReference type="Proteomes" id="UP000076532">
    <property type="component" value="Unassembled WGS sequence"/>
</dbReference>
<dbReference type="InterPro" id="IPR017144">
    <property type="entry name" value="Xaa-Arg_dipeptidase"/>
</dbReference>
<protein>
    <recommendedName>
        <fullName evidence="2">Peptidase M20 domain-containing protein 2</fullName>
    </recommendedName>
</protein>
<dbReference type="EMBL" id="KV417554">
    <property type="protein sequence ID" value="KZP20466.1"/>
    <property type="molecule type" value="Genomic_DNA"/>
</dbReference>
<sequence length="433" mass="46546">MCQPQPESNEVWRSDNEEHAALLEKILKEKTDKGNIYRPDVLDAMEKTVDGLSEELRALSIDIHDHPELRFEEKHAHDVLTSFMSAHGFSVTPHFHLDTAWSATYTHGSGGRTIGINSEMDALPGVGHACGHNLIAIAGVAVACAIKDAMEKFDIAGKVHVLGTPAEEGGGGKHILLNAGAYEGMDAVLMCHPAPGPVASVSLSSSLANQVVWVDYKGHTAHAALSPWEGQNALDAAVMAYTSVSVLRQQLRPTVRVHGVFSGQDWTANIIPDNARMTWVVRGATVTEAKETYERVHRCFEAAALATACTMNVTQINQSSDLRQNATLGGELASLVYARYGVVDYEWGIKSASTDFGKVTYAIPSLHPGFSIPTAQGGGNHTHAFADAAAAVEAHDACLRVCKALSGVGLRVLADEAFVQRMKATFEEDKKSR</sequence>
<evidence type="ECO:0000313" key="4">
    <source>
        <dbReference type="Proteomes" id="UP000076532"/>
    </source>
</evidence>
<reference evidence="3 4" key="1">
    <citation type="journal article" date="2016" name="Mol. Biol. Evol.">
        <title>Comparative Genomics of Early-Diverging Mushroom-Forming Fungi Provides Insights into the Origins of Lignocellulose Decay Capabilities.</title>
        <authorList>
            <person name="Nagy L.G."/>
            <person name="Riley R."/>
            <person name="Tritt A."/>
            <person name="Adam C."/>
            <person name="Daum C."/>
            <person name="Floudas D."/>
            <person name="Sun H."/>
            <person name="Yadav J.S."/>
            <person name="Pangilinan J."/>
            <person name="Larsson K.H."/>
            <person name="Matsuura K."/>
            <person name="Barry K."/>
            <person name="Labutti K."/>
            <person name="Kuo R."/>
            <person name="Ohm R.A."/>
            <person name="Bhattacharya S.S."/>
            <person name="Shirouzu T."/>
            <person name="Yoshinaga Y."/>
            <person name="Martin F.M."/>
            <person name="Grigoriev I.V."/>
            <person name="Hibbett D.S."/>
        </authorList>
    </citation>
    <scope>NUCLEOTIDE SEQUENCE [LARGE SCALE GENOMIC DNA]</scope>
    <source>
        <strain evidence="3 4">CBS 109695</strain>
    </source>
</reference>